<evidence type="ECO:0000313" key="2">
    <source>
        <dbReference type="Proteomes" id="UP000008461"/>
    </source>
</evidence>
<reference key="2">
    <citation type="submission" date="2011-04" db="EMBL/GenBank/DDBJ databases">
        <title>Complete sequence of chromosome of Haliscomenobacter hydrossis DSM 1100.</title>
        <authorList>
            <consortium name="US DOE Joint Genome Institute (JGI-PGF)"/>
            <person name="Lucas S."/>
            <person name="Han J."/>
            <person name="Lapidus A."/>
            <person name="Bruce D."/>
            <person name="Goodwin L."/>
            <person name="Pitluck S."/>
            <person name="Peters L."/>
            <person name="Kyrpides N."/>
            <person name="Mavromatis K."/>
            <person name="Ivanova N."/>
            <person name="Ovchinnikova G."/>
            <person name="Pagani I."/>
            <person name="Daligault H."/>
            <person name="Detter J.C."/>
            <person name="Han C."/>
            <person name="Land M."/>
            <person name="Hauser L."/>
            <person name="Markowitz V."/>
            <person name="Cheng J.-F."/>
            <person name="Hugenholtz P."/>
            <person name="Woyke T."/>
            <person name="Wu D."/>
            <person name="Verbarg S."/>
            <person name="Frueling A."/>
            <person name="Brambilla E."/>
            <person name="Klenk H.-P."/>
            <person name="Eisen J.A."/>
        </authorList>
    </citation>
    <scope>NUCLEOTIDE SEQUENCE</scope>
    <source>
        <strain>DSM 1100</strain>
    </source>
</reference>
<gene>
    <name evidence="1" type="ordered locus">Halhy_1371</name>
</gene>
<reference evidence="1 2" key="1">
    <citation type="journal article" date="2011" name="Stand. Genomic Sci.">
        <title>Complete genome sequence of Haliscomenobacter hydrossis type strain (O).</title>
        <authorList>
            <consortium name="US DOE Joint Genome Institute (JGI-PGF)"/>
            <person name="Daligault H."/>
            <person name="Lapidus A."/>
            <person name="Zeytun A."/>
            <person name="Nolan M."/>
            <person name="Lucas S."/>
            <person name="Del Rio T.G."/>
            <person name="Tice H."/>
            <person name="Cheng J.F."/>
            <person name="Tapia R."/>
            <person name="Han C."/>
            <person name="Goodwin L."/>
            <person name="Pitluck S."/>
            <person name="Liolios K."/>
            <person name="Pagani I."/>
            <person name="Ivanova N."/>
            <person name="Huntemann M."/>
            <person name="Mavromatis K."/>
            <person name="Mikhailova N."/>
            <person name="Pati A."/>
            <person name="Chen A."/>
            <person name="Palaniappan K."/>
            <person name="Land M."/>
            <person name="Hauser L."/>
            <person name="Brambilla E.M."/>
            <person name="Rohde M."/>
            <person name="Verbarg S."/>
            <person name="Goker M."/>
            <person name="Bristow J."/>
            <person name="Eisen J.A."/>
            <person name="Markowitz V."/>
            <person name="Hugenholtz P."/>
            <person name="Kyrpides N.C."/>
            <person name="Klenk H.P."/>
            <person name="Woyke T."/>
        </authorList>
    </citation>
    <scope>NUCLEOTIDE SEQUENCE [LARGE SCALE GENOMIC DNA]</scope>
    <source>
        <strain evidence="2">ATCC 27775 / DSM 1100 / LMG 10767 / O</strain>
    </source>
</reference>
<dbReference type="HOGENOM" id="CLU_1530460_0_0_10"/>
<organism evidence="1 2">
    <name type="scientific">Haliscomenobacter hydrossis (strain ATCC 27775 / DSM 1100 / LMG 10767 / O)</name>
    <dbReference type="NCBI Taxonomy" id="760192"/>
    <lineage>
        <taxon>Bacteria</taxon>
        <taxon>Pseudomonadati</taxon>
        <taxon>Bacteroidota</taxon>
        <taxon>Saprospiria</taxon>
        <taxon>Saprospirales</taxon>
        <taxon>Haliscomenobacteraceae</taxon>
        <taxon>Haliscomenobacter</taxon>
    </lineage>
</organism>
<keyword evidence="2" id="KW-1185">Reference proteome</keyword>
<dbReference type="KEGG" id="hhy:Halhy_1371"/>
<accession>F4KW78</accession>
<dbReference type="STRING" id="760192.Halhy_1371"/>
<dbReference type="EMBL" id="CP002691">
    <property type="protein sequence ID" value="AEE49266.1"/>
    <property type="molecule type" value="Genomic_DNA"/>
</dbReference>
<evidence type="ECO:0000313" key="1">
    <source>
        <dbReference type="EMBL" id="AEE49266.1"/>
    </source>
</evidence>
<proteinExistence type="predicted"/>
<dbReference type="Proteomes" id="UP000008461">
    <property type="component" value="Chromosome"/>
</dbReference>
<name>F4KW78_HALH1</name>
<dbReference type="AlphaFoldDB" id="F4KW78"/>
<sequence>MMQNKNFSMKLLFVMLSCVWLLSCETDQEEILSGYVVYSLHEINGKQTIDRTAEIEPCRKEEIWSFDFLQKRVTHSFDAVNCPPAPWKGNYTQPFDTGYVDSLKGRFFMETLSHTVASTPPPLHKDFPMRFPRFDYREDVLFYALVKFDENEIVLRNQFDYRKPVKDTQFYELTFKYREP</sequence>
<protein>
    <recommendedName>
        <fullName evidence="3">Lipoprotein</fullName>
    </recommendedName>
</protein>
<dbReference type="PROSITE" id="PS51257">
    <property type="entry name" value="PROKAR_LIPOPROTEIN"/>
    <property type="match status" value="1"/>
</dbReference>
<evidence type="ECO:0008006" key="3">
    <source>
        <dbReference type="Google" id="ProtNLM"/>
    </source>
</evidence>